<gene>
    <name evidence="3" type="ORF">KHU32_05680</name>
</gene>
<feature type="transmembrane region" description="Helical" evidence="2">
    <location>
        <begin position="64"/>
        <end position="84"/>
    </location>
</feature>
<evidence type="ECO:0000256" key="2">
    <source>
        <dbReference type="SAM" id="Phobius"/>
    </source>
</evidence>
<accession>A0ABS5Q9P2</accession>
<feature type="transmembrane region" description="Helical" evidence="2">
    <location>
        <begin position="90"/>
        <end position="108"/>
    </location>
</feature>
<name>A0ABS5Q9P2_9PROT</name>
<feature type="coiled-coil region" evidence="1">
    <location>
        <begin position="261"/>
        <end position="288"/>
    </location>
</feature>
<feature type="transmembrane region" description="Helical" evidence="2">
    <location>
        <begin position="120"/>
        <end position="150"/>
    </location>
</feature>
<evidence type="ECO:0000313" key="3">
    <source>
        <dbReference type="EMBL" id="MBS7810417.1"/>
    </source>
</evidence>
<keyword evidence="2" id="KW-0812">Transmembrane</keyword>
<evidence type="ECO:0000256" key="1">
    <source>
        <dbReference type="SAM" id="Coils"/>
    </source>
</evidence>
<keyword evidence="2" id="KW-1133">Transmembrane helix</keyword>
<proteinExistence type="predicted"/>
<keyword evidence="1" id="KW-0175">Coiled coil</keyword>
<reference evidence="3 4" key="1">
    <citation type="submission" date="2021-05" db="EMBL/GenBank/DDBJ databases">
        <title>Roseococcus sp. XZZS9, whole genome shotgun sequencing project.</title>
        <authorList>
            <person name="Zhao G."/>
            <person name="Shen L."/>
        </authorList>
    </citation>
    <scope>NUCLEOTIDE SEQUENCE [LARGE SCALE GENOMIC DNA]</scope>
    <source>
        <strain evidence="3 4">XZZS9</strain>
    </source>
</reference>
<protein>
    <submittedName>
        <fullName evidence="3">Uncharacterized protein</fullName>
    </submittedName>
</protein>
<comment type="caution">
    <text evidence="3">The sequence shown here is derived from an EMBL/GenBank/DDBJ whole genome shotgun (WGS) entry which is preliminary data.</text>
</comment>
<evidence type="ECO:0000313" key="4">
    <source>
        <dbReference type="Proteomes" id="UP000766336"/>
    </source>
</evidence>
<dbReference type="Proteomes" id="UP000766336">
    <property type="component" value="Unassembled WGS sequence"/>
</dbReference>
<sequence>MAARRGGALPLMGAWRDQKRALRREWRERKAQLRQQVRGAGRPASAPSPWTPVNQPRRVFGWRVWMLPVFLWPLMLDIPAEIVMGRPHRLVGSIAGLAIAWLAANRMARRNEGDTRRGAIMMGVSAGITAFLAAGMPPPIAVLLGFGAWFGTRLLTQDLAATEVVPEPVPEAPAEPDRPDPLEGPRTQLSRIAGAAPRLPLSMQLLEAASALQGVIEDLEARPARLHDARRFLNVHLDGLSRIVDRLEAGAEPPETLPALLTDLASSARKLRSELRSAESEALDIQVKVLSERLRQEGT</sequence>
<keyword evidence="4" id="KW-1185">Reference proteome</keyword>
<keyword evidence="2" id="KW-0472">Membrane</keyword>
<dbReference type="RefSeq" id="WP_213669037.1">
    <property type="nucleotide sequence ID" value="NZ_JAHCDA010000001.1"/>
</dbReference>
<organism evidence="3 4">
    <name type="scientific">Roseococcus pinisoli</name>
    <dbReference type="NCBI Taxonomy" id="2835040"/>
    <lineage>
        <taxon>Bacteria</taxon>
        <taxon>Pseudomonadati</taxon>
        <taxon>Pseudomonadota</taxon>
        <taxon>Alphaproteobacteria</taxon>
        <taxon>Acetobacterales</taxon>
        <taxon>Roseomonadaceae</taxon>
        <taxon>Roseococcus</taxon>
    </lineage>
</organism>
<dbReference type="EMBL" id="JAHCDA010000001">
    <property type="protein sequence ID" value="MBS7810417.1"/>
    <property type="molecule type" value="Genomic_DNA"/>
</dbReference>